<evidence type="ECO:0000313" key="2">
    <source>
        <dbReference type="Proteomes" id="UP000182894"/>
    </source>
</evidence>
<name>A0A1G8CNH5_9PSED</name>
<dbReference type="STRING" id="89065.SAMN05216605_106295"/>
<proteinExistence type="predicted"/>
<sequence>MLTDADYCGSEFIRDAIVQPPPFLAPEKSFANEFAPTGFLYDEPTLTIIQPN</sequence>
<keyword evidence="2" id="KW-1185">Reference proteome</keyword>
<dbReference type="Proteomes" id="UP000182894">
    <property type="component" value="Unassembled WGS sequence"/>
</dbReference>
<evidence type="ECO:0000313" key="1">
    <source>
        <dbReference type="EMBL" id="SDH46853.1"/>
    </source>
</evidence>
<gene>
    <name evidence="1" type="ORF">SAMN05216605_106295</name>
</gene>
<organism evidence="1 2">
    <name type="scientific">Pseudomonas abietaniphila</name>
    <dbReference type="NCBI Taxonomy" id="89065"/>
    <lineage>
        <taxon>Bacteria</taxon>
        <taxon>Pseudomonadati</taxon>
        <taxon>Pseudomonadota</taxon>
        <taxon>Gammaproteobacteria</taxon>
        <taxon>Pseudomonadales</taxon>
        <taxon>Pseudomonadaceae</taxon>
        <taxon>Pseudomonas</taxon>
    </lineage>
</organism>
<dbReference type="AlphaFoldDB" id="A0A1G8CNH5"/>
<reference evidence="2" key="1">
    <citation type="submission" date="2016-10" db="EMBL/GenBank/DDBJ databases">
        <authorList>
            <person name="Varghese N."/>
            <person name="Submissions S."/>
        </authorList>
    </citation>
    <scope>NUCLEOTIDE SEQUENCE [LARGE SCALE GENOMIC DNA]</scope>
    <source>
        <strain evidence="2">ATCC 700689</strain>
    </source>
</reference>
<protein>
    <submittedName>
        <fullName evidence="1">Uncharacterized protein</fullName>
    </submittedName>
</protein>
<accession>A0A1G8CNH5</accession>
<dbReference type="EMBL" id="FNCO01000006">
    <property type="protein sequence ID" value="SDH46853.1"/>
    <property type="molecule type" value="Genomic_DNA"/>
</dbReference>